<comment type="caution">
    <text evidence="2">The sequence shown here is derived from an EMBL/GenBank/DDBJ whole genome shotgun (WGS) entry which is preliminary data.</text>
</comment>
<dbReference type="AlphaFoldDB" id="A0A939B8Q9"/>
<dbReference type="RefSeq" id="WP_205105833.1">
    <property type="nucleotide sequence ID" value="NZ_JACJJG010000121.1"/>
</dbReference>
<keyword evidence="1" id="KW-0732">Signal</keyword>
<name>A0A939B8Q9_9BACT</name>
<evidence type="ECO:0000256" key="1">
    <source>
        <dbReference type="SAM" id="SignalP"/>
    </source>
</evidence>
<evidence type="ECO:0000313" key="3">
    <source>
        <dbReference type="Proteomes" id="UP000706891"/>
    </source>
</evidence>
<reference evidence="2" key="1">
    <citation type="submission" date="2020-08" db="EMBL/GenBank/DDBJ databases">
        <authorList>
            <person name="Cejkova D."/>
            <person name="Kubasova T."/>
            <person name="Jahodarova E."/>
            <person name="Rychlik I."/>
        </authorList>
    </citation>
    <scope>NUCLEOTIDE SEQUENCE</scope>
    <source>
        <strain evidence="2">An824</strain>
    </source>
</reference>
<dbReference type="EMBL" id="JACJJG010000121">
    <property type="protein sequence ID" value="MBM6674742.1"/>
    <property type="molecule type" value="Genomic_DNA"/>
</dbReference>
<gene>
    <name evidence="2" type="ORF">H6A34_12780</name>
</gene>
<feature type="signal peptide" evidence="1">
    <location>
        <begin position="1"/>
        <end position="20"/>
    </location>
</feature>
<proteinExistence type="predicted"/>
<feature type="chain" id="PRO_5037090643" evidence="1">
    <location>
        <begin position="21"/>
        <end position="120"/>
    </location>
</feature>
<accession>A0A939B8Q9</accession>
<dbReference type="Proteomes" id="UP000706891">
    <property type="component" value="Unassembled WGS sequence"/>
</dbReference>
<organism evidence="2 3">
    <name type="scientific">Marseilla massiliensis</name>
    <dbReference type="NCBI Taxonomy" id="1841864"/>
    <lineage>
        <taxon>Bacteria</taxon>
        <taxon>Pseudomonadati</taxon>
        <taxon>Bacteroidota</taxon>
        <taxon>Bacteroidia</taxon>
        <taxon>Bacteroidales</taxon>
        <taxon>Prevotellaceae</taxon>
        <taxon>Marseilla</taxon>
    </lineage>
</organism>
<protein>
    <submittedName>
        <fullName evidence="2">Uncharacterized protein</fullName>
    </submittedName>
</protein>
<evidence type="ECO:0000313" key="2">
    <source>
        <dbReference type="EMBL" id="MBM6674742.1"/>
    </source>
</evidence>
<sequence>MKKFIVSLTLLGLVSIGSMAFINNVDDNPPSRRQARTYDRNTDDAYRNDGYRHHRRGGCCGQGDRRDDRRRYECCDVQYDCGACHDNRCTVEDCHRNGNLCGQCAEWCDNHRNHGHRHCR</sequence>
<reference evidence="2" key="2">
    <citation type="journal article" date="2021" name="Sci. Rep.">
        <title>The distribution of antibiotic resistance genes in chicken gut microbiota commensals.</title>
        <authorList>
            <person name="Juricova H."/>
            <person name="Matiasovicova J."/>
            <person name="Kubasova T."/>
            <person name="Cejkova D."/>
            <person name="Rychlik I."/>
        </authorList>
    </citation>
    <scope>NUCLEOTIDE SEQUENCE</scope>
    <source>
        <strain evidence="2">An824</strain>
    </source>
</reference>
<keyword evidence="3" id="KW-1185">Reference proteome</keyword>